<dbReference type="GO" id="GO:0009450">
    <property type="term" value="P:gamma-aminobutyric acid catabolic process"/>
    <property type="evidence" value="ECO:0007669"/>
    <property type="project" value="InterPro"/>
</dbReference>
<dbReference type="InterPro" id="IPR010102">
    <property type="entry name" value="Succ_semiAld_DH"/>
</dbReference>
<evidence type="ECO:0000313" key="7">
    <source>
        <dbReference type="Proteomes" id="UP000256838"/>
    </source>
</evidence>
<dbReference type="InterPro" id="IPR050740">
    <property type="entry name" value="Aldehyde_DH_Superfamily"/>
</dbReference>
<dbReference type="InterPro" id="IPR016161">
    <property type="entry name" value="Ald_DH/histidinol_DH"/>
</dbReference>
<organism evidence="6 7">
    <name type="scientific">Trinickia dinghuensis</name>
    <dbReference type="NCBI Taxonomy" id="2291023"/>
    <lineage>
        <taxon>Bacteria</taxon>
        <taxon>Pseudomonadati</taxon>
        <taxon>Pseudomonadota</taxon>
        <taxon>Betaproteobacteria</taxon>
        <taxon>Burkholderiales</taxon>
        <taxon>Burkholderiaceae</taxon>
        <taxon>Trinickia</taxon>
    </lineage>
</organism>
<dbReference type="NCBIfam" id="TIGR01780">
    <property type="entry name" value="SSADH"/>
    <property type="match status" value="1"/>
</dbReference>
<accession>A0A3D8K4V9</accession>
<evidence type="ECO:0000256" key="1">
    <source>
        <dbReference type="ARBA" id="ARBA00009986"/>
    </source>
</evidence>
<keyword evidence="2 4" id="KW-0560">Oxidoreductase</keyword>
<dbReference type="PROSITE" id="PS00687">
    <property type="entry name" value="ALDEHYDE_DEHYDR_GLU"/>
    <property type="match status" value="1"/>
</dbReference>
<dbReference type="Pfam" id="PF00171">
    <property type="entry name" value="Aldedh"/>
    <property type="match status" value="1"/>
</dbReference>
<evidence type="ECO:0000259" key="5">
    <source>
        <dbReference type="Pfam" id="PF00171"/>
    </source>
</evidence>
<dbReference type="Gene3D" id="3.40.309.10">
    <property type="entry name" value="Aldehyde Dehydrogenase, Chain A, domain 2"/>
    <property type="match status" value="1"/>
</dbReference>
<feature type="active site" evidence="3">
    <location>
        <position position="255"/>
    </location>
</feature>
<name>A0A3D8K4V9_9BURK</name>
<sequence length="484" mass="50986">MIPGLGDTTLWRTSSYIDGEWVAGESTYAVVDPASGQPLAQVARAGARETLQAVAAASRAFGTWRETTAAERAAVIRRWGELMLAHRDDLARIMTAEQGKPFAEAQGEVGYAASFLTWFAEEARRAYGDIIPAPKQGARIVVTKEPVGVVGAITPWNFPLAMVTRKAGPALAAGCTMVLKPSEETPLSALALAVLAKQAGVPPGVFNVVSGDAPAIGDTMMASKAIRKISFTGSTRVGKLLMRAAADSVKKVSLELGGNAPFIVFDDADLDAAVTGAMASKFRNTGQTCVCVNRFFVQSSVHDAFVEKLVQAVRGLKVANGMEPGATQGPLINRAALRKVEAHVADACEKGGTVLCGGRPHALGGTFYEPTVIVGAHGGMALAHEETFGPVAAVFRFDTEEEVIQAANDTDYGLSAYFYARDIGRVWRVGQALESGMVGINEGIVSTEVAPFGGVKESGLGREGSKYGLDEYFEVKYMMMGGLG</sequence>
<dbReference type="PANTHER" id="PTHR43353:SF5">
    <property type="entry name" value="SUCCINATE-SEMIALDEHYDE DEHYDROGENASE, MITOCHONDRIAL"/>
    <property type="match status" value="1"/>
</dbReference>
<dbReference type="InterPro" id="IPR016162">
    <property type="entry name" value="Ald_DH_N"/>
</dbReference>
<dbReference type="FunFam" id="3.40.605.10:FF:000026">
    <property type="entry name" value="Aldehyde dehydrogenase, putative"/>
    <property type="match status" value="1"/>
</dbReference>
<dbReference type="AlphaFoldDB" id="A0A3D8K4V9"/>
<dbReference type="RefSeq" id="WP_115531757.1">
    <property type="nucleotide sequence ID" value="NZ_QRGA01000001.1"/>
</dbReference>
<evidence type="ECO:0000256" key="3">
    <source>
        <dbReference type="PROSITE-ProRule" id="PRU10007"/>
    </source>
</evidence>
<dbReference type="InterPro" id="IPR016163">
    <property type="entry name" value="Ald_DH_C"/>
</dbReference>
<dbReference type="PANTHER" id="PTHR43353">
    <property type="entry name" value="SUCCINATE-SEMIALDEHYDE DEHYDROGENASE, MITOCHONDRIAL"/>
    <property type="match status" value="1"/>
</dbReference>
<proteinExistence type="inferred from homology"/>
<comment type="similarity">
    <text evidence="1 4">Belongs to the aldehyde dehydrogenase family.</text>
</comment>
<comment type="caution">
    <text evidence="6">The sequence shown here is derived from an EMBL/GenBank/DDBJ whole genome shotgun (WGS) entry which is preliminary data.</text>
</comment>
<dbReference type="Gene3D" id="3.40.605.10">
    <property type="entry name" value="Aldehyde Dehydrogenase, Chain A, domain 1"/>
    <property type="match status" value="1"/>
</dbReference>
<dbReference type="InterPro" id="IPR016160">
    <property type="entry name" value="Ald_DH_CS_CYS"/>
</dbReference>
<dbReference type="FunFam" id="3.40.605.10:FF:000005">
    <property type="entry name" value="Succinate-semialdehyde dehydrogenase I"/>
    <property type="match status" value="1"/>
</dbReference>
<evidence type="ECO:0000256" key="4">
    <source>
        <dbReference type="RuleBase" id="RU003345"/>
    </source>
</evidence>
<reference evidence="6 7" key="1">
    <citation type="submission" date="2018-08" db="EMBL/GenBank/DDBJ databases">
        <title>Paraburkholderia sp. DHOM06 isolated from forest soil.</title>
        <authorList>
            <person name="Gao Z.-H."/>
            <person name="Qiu L.-H."/>
        </authorList>
    </citation>
    <scope>NUCLEOTIDE SEQUENCE [LARGE SCALE GENOMIC DNA]</scope>
    <source>
        <strain evidence="6 7">DHOM06</strain>
    </source>
</reference>
<dbReference type="Proteomes" id="UP000256838">
    <property type="component" value="Unassembled WGS sequence"/>
</dbReference>
<dbReference type="SUPFAM" id="SSF53720">
    <property type="entry name" value="ALDH-like"/>
    <property type="match status" value="1"/>
</dbReference>
<evidence type="ECO:0000313" key="6">
    <source>
        <dbReference type="EMBL" id="RDV00488.1"/>
    </source>
</evidence>
<dbReference type="FunFam" id="3.40.309.10:FF:000004">
    <property type="entry name" value="Succinate-semialdehyde dehydrogenase I"/>
    <property type="match status" value="1"/>
</dbReference>
<dbReference type="OrthoDB" id="6187633at2"/>
<dbReference type="CDD" id="cd07103">
    <property type="entry name" value="ALDH_F5_SSADH_GabD"/>
    <property type="match status" value="1"/>
</dbReference>
<dbReference type="EMBL" id="QRGA01000001">
    <property type="protein sequence ID" value="RDV00488.1"/>
    <property type="molecule type" value="Genomic_DNA"/>
</dbReference>
<protein>
    <submittedName>
        <fullName evidence="6">NAD-dependent succinate-semialdehyde dehydrogenase</fullName>
    </submittedName>
</protein>
<dbReference type="InterPro" id="IPR015590">
    <property type="entry name" value="Aldehyde_DH_dom"/>
</dbReference>
<dbReference type="InterPro" id="IPR029510">
    <property type="entry name" value="Ald_DH_CS_GLU"/>
</dbReference>
<evidence type="ECO:0000256" key="2">
    <source>
        <dbReference type="ARBA" id="ARBA00023002"/>
    </source>
</evidence>
<dbReference type="GO" id="GO:0004777">
    <property type="term" value="F:succinate-semialdehyde dehydrogenase (NAD+) activity"/>
    <property type="evidence" value="ECO:0007669"/>
    <property type="project" value="TreeGrafter"/>
</dbReference>
<dbReference type="PROSITE" id="PS00070">
    <property type="entry name" value="ALDEHYDE_DEHYDR_CYS"/>
    <property type="match status" value="1"/>
</dbReference>
<feature type="domain" description="Aldehyde dehydrogenase" evidence="5">
    <location>
        <begin position="21"/>
        <end position="477"/>
    </location>
</feature>
<keyword evidence="7" id="KW-1185">Reference proteome</keyword>
<gene>
    <name evidence="6" type="ORF">DWV00_01505</name>
</gene>